<evidence type="ECO:0000256" key="4">
    <source>
        <dbReference type="ARBA" id="ARBA00022862"/>
    </source>
</evidence>
<evidence type="ECO:0000313" key="13">
    <source>
        <dbReference type="EMBL" id="PLP98846.1"/>
    </source>
</evidence>
<evidence type="ECO:0000256" key="9">
    <source>
        <dbReference type="ARBA" id="ARBA00038489"/>
    </source>
</evidence>
<dbReference type="GO" id="GO:0008379">
    <property type="term" value="F:thioredoxin peroxidase activity"/>
    <property type="evidence" value="ECO:0007669"/>
    <property type="project" value="TreeGrafter"/>
</dbReference>
<evidence type="ECO:0000256" key="8">
    <source>
        <dbReference type="ARBA" id="ARBA00032824"/>
    </source>
</evidence>
<dbReference type="SUPFAM" id="SSF52833">
    <property type="entry name" value="Thioredoxin-like"/>
    <property type="match status" value="1"/>
</dbReference>
<dbReference type="Pfam" id="PF00578">
    <property type="entry name" value="AhpC-TSA"/>
    <property type="match status" value="1"/>
</dbReference>
<dbReference type="GO" id="GO:0034599">
    <property type="term" value="P:cellular response to oxidative stress"/>
    <property type="evidence" value="ECO:0007669"/>
    <property type="project" value="TreeGrafter"/>
</dbReference>
<dbReference type="Gene3D" id="3.40.30.10">
    <property type="entry name" value="Glutaredoxin"/>
    <property type="match status" value="1"/>
</dbReference>
<comment type="function">
    <text evidence="1">Thiol-specific peroxidase that catalyzes the reduction of hydrogen peroxide and organic hydroperoxides to water and alcohols, respectively. Plays a role in cell protection against oxidative stress by detoxifying peroxides and as sensor of hydrogen peroxide-mediated signaling events.</text>
</comment>
<dbReference type="AlphaFoldDB" id="A0A2N5C9F6"/>
<dbReference type="EMBL" id="PJRP01000009">
    <property type="protein sequence ID" value="PLP98846.1"/>
    <property type="molecule type" value="Genomic_DNA"/>
</dbReference>
<proteinExistence type="inferred from homology"/>
<dbReference type="Proteomes" id="UP000234341">
    <property type="component" value="Unassembled WGS sequence"/>
</dbReference>
<dbReference type="EC" id="1.11.1.24" evidence="2"/>
<dbReference type="RefSeq" id="WP_101682998.1">
    <property type="nucleotide sequence ID" value="NZ_PJRP01000009.1"/>
</dbReference>
<comment type="similarity">
    <text evidence="9">Belongs to the peroxiredoxin family. BCP/PrxQ subfamily.</text>
</comment>
<dbReference type="PANTHER" id="PTHR42801:SF7">
    <property type="entry name" value="SLL1159 PROTEIN"/>
    <property type="match status" value="1"/>
</dbReference>
<evidence type="ECO:0000256" key="6">
    <source>
        <dbReference type="ARBA" id="ARBA00023157"/>
    </source>
</evidence>
<keyword evidence="5" id="KW-0560">Oxidoreductase</keyword>
<dbReference type="GO" id="GO:0045454">
    <property type="term" value="P:cell redox homeostasis"/>
    <property type="evidence" value="ECO:0007669"/>
    <property type="project" value="TreeGrafter"/>
</dbReference>
<dbReference type="OrthoDB" id="9809746at2"/>
<protein>
    <recommendedName>
        <fullName evidence="2">thioredoxin-dependent peroxiredoxin</fullName>
        <ecNumber evidence="2">1.11.1.24</ecNumber>
    </recommendedName>
    <alternativeName>
        <fullName evidence="8">Thioredoxin peroxidase</fullName>
    </alternativeName>
    <alternativeName>
        <fullName evidence="10">Thioredoxin-dependent peroxiredoxin Bcp</fullName>
    </alternativeName>
</protein>
<dbReference type="InterPro" id="IPR050924">
    <property type="entry name" value="Peroxiredoxin_BCP/PrxQ"/>
</dbReference>
<keyword evidence="4" id="KW-0049">Antioxidant</keyword>
<dbReference type="InterPro" id="IPR036249">
    <property type="entry name" value="Thioredoxin-like_sf"/>
</dbReference>
<keyword evidence="3" id="KW-0575">Peroxidase</keyword>
<comment type="caution">
    <text evidence="13">The sequence shown here is derived from an EMBL/GenBank/DDBJ whole genome shotgun (WGS) entry which is preliminary data.</text>
</comment>
<evidence type="ECO:0000256" key="3">
    <source>
        <dbReference type="ARBA" id="ARBA00022559"/>
    </source>
</evidence>
<keyword evidence="6" id="KW-1015">Disulfide bond</keyword>
<sequence length="227" mass="24726">MSLQAKLDAFKAALESGAPPYNVPRFVVDAIHRQTDELIESGQAGRARKAGDGDQAPVFSLHDAHGNTVDLGDLLAKGPVVVTFYRGVWCPYCNMDLQALEAARPEIEARGATMVAISMQSAVNSRKAVTQNKLGFPILNDPRGAVADAFGLRFALPDYLIDIYKNAFKTDLAVINDDPSWTLPMPARYIIGQDGVIAYAEVNPDYTQRPDPSELLPTLDRLRQIAA</sequence>
<evidence type="ECO:0000256" key="10">
    <source>
        <dbReference type="ARBA" id="ARBA00042639"/>
    </source>
</evidence>
<evidence type="ECO:0000313" key="14">
    <source>
        <dbReference type="Proteomes" id="UP000234341"/>
    </source>
</evidence>
<dbReference type="PROSITE" id="PS51352">
    <property type="entry name" value="THIOREDOXIN_2"/>
    <property type="match status" value="1"/>
</dbReference>
<evidence type="ECO:0000256" key="11">
    <source>
        <dbReference type="ARBA" id="ARBA00049091"/>
    </source>
</evidence>
<evidence type="ECO:0000256" key="5">
    <source>
        <dbReference type="ARBA" id="ARBA00023002"/>
    </source>
</evidence>
<name>A0A2N5C9F6_9BURK</name>
<evidence type="ECO:0000256" key="1">
    <source>
        <dbReference type="ARBA" id="ARBA00003330"/>
    </source>
</evidence>
<accession>A0A2N5C9F6</accession>
<dbReference type="PANTHER" id="PTHR42801">
    <property type="entry name" value="THIOREDOXIN-DEPENDENT PEROXIDE REDUCTASE"/>
    <property type="match status" value="1"/>
</dbReference>
<organism evidence="13 14">
    <name type="scientific">Cupriavidus pauculus</name>
    <dbReference type="NCBI Taxonomy" id="82633"/>
    <lineage>
        <taxon>Bacteria</taxon>
        <taxon>Pseudomonadati</taxon>
        <taxon>Pseudomonadota</taxon>
        <taxon>Betaproteobacteria</taxon>
        <taxon>Burkholderiales</taxon>
        <taxon>Burkholderiaceae</taxon>
        <taxon>Cupriavidus</taxon>
    </lineage>
</organism>
<feature type="domain" description="Thioredoxin" evidence="12">
    <location>
        <begin position="50"/>
        <end position="224"/>
    </location>
</feature>
<evidence type="ECO:0000259" key="12">
    <source>
        <dbReference type="PROSITE" id="PS51352"/>
    </source>
</evidence>
<dbReference type="InterPro" id="IPR013766">
    <property type="entry name" value="Thioredoxin_domain"/>
</dbReference>
<evidence type="ECO:0000256" key="7">
    <source>
        <dbReference type="ARBA" id="ARBA00023284"/>
    </source>
</evidence>
<dbReference type="GO" id="GO:0005737">
    <property type="term" value="C:cytoplasm"/>
    <property type="evidence" value="ECO:0007669"/>
    <property type="project" value="TreeGrafter"/>
</dbReference>
<dbReference type="CDD" id="cd02970">
    <property type="entry name" value="PRX_like2"/>
    <property type="match status" value="1"/>
</dbReference>
<dbReference type="InterPro" id="IPR000866">
    <property type="entry name" value="AhpC/TSA"/>
</dbReference>
<keyword evidence="7" id="KW-0676">Redox-active center</keyword>
<comment type="catalytic activity">
    <reaction evidence="11">
        <text>a hydroperoxide + [thioredoxin]-dithiol = an alcohol + [thioredoxin]-disulfide + H2O</text>
        <dbReference type="Rhea" id="RHEA:62620"/>
        <dbReference type="Rhea" id="RHEA-COMP:10698"/>
        <dbReference type="Rhea" id="RHEA-COMP:10700"/>
        <dbReference type="ChEBI" id="CHEBI:15377"/>
        <dbReference type="ChEBI" id="CHEBI:29950"/>
        <dbReference type="ChEBI" id="CHEBI:30879"/>
        <dbReference type="ChEBI" id="CHEBI:35924"/>
        <dbReference type="ChEBI" id="CHEBI:50058"/>
        <dbReference type="EC" id="1.11.1.24"/>
    </reaction>
</comment>
<evidence type="ECO:0000256" key="2">
    <source>
        <dbReference type="ARBA" id="ARBA00013017"/>
    </source>
</evidence>
<gene>
    <name evidence="13" type="ORF">CYJ10_18805</name>
</gene>
<reference evidence="13 14" key="1">
    <citation type="submission" date="2017-12" db="EMBL/GenBank/DDBJ databases">
        <title>Genome sequence of the active heterotrophic nitrifier-denitrifier, Cupriavidus pauculus UM1.</title>
        <authorList>
            <person name="Putonti C."/>
            <person name="Castignetti D."/>
        </authorList>
    </citation>
    <scope>NUCLEOTIDE SEQUENCE [LARGE SCALE GENOMIC DNA]</scope>
    <source>
        <strain evidence="13 14">UM1</strain>
    </source>
</reference>